<dbReference type="SMART" id="SM00338">
    <property type="entry name" value="BRLZ"/>
    <property type="match status" value="1"/>
</dbReference>
<dbReference type="Pfam" id="PF07716">
    <property type="entry name" value="bZIP_2"/>
    <property type="match status" value="1"/>
</dbReference>
<sequence length="240" mass="26994">MSAYRGRTGPNLSDFMSNLNHLSPQDETFPTVEFDDNDLAMFTNTDFTSLDMNMPDDSFNYNINDPQFGSVPVHTSPADTPQYYPNFNTPIQPSPPQFTPAPNTARPTPAPQSGSGVKSSSADTRSVVSPEDSSRVAAEEDKRRRNTAASARFRVKKKQREQALEKSVKEVNDQNSKLQARLDQLEMENKWLKDLITEKNGGAIQSREDIDEAFQQYKRESEERQDVKEEAPRVKGVGTK</sequence>
<feature type="compositionally biased region" description="Polar residues" evidence="6">
    <location>
        <begin position="112"/>
        <end position="127"/>
    </location>
</feature>
<dbReference type="EMBL" id="LFJN01000005">
    <property type="protein sequence ID" value="KPI43303.1"/>
    <property type="molecule type" value="Genomic_DNA"/>
</dbReference>
<dbReference type="GO" id="GO:0001228">
    <property type="term" value="F:DNA-binding transcription activator activity, RNA polymerase II-specific"/>
    <property type="evidence" value="ECO:0007669"/>
    <property type="project" value="TreeGrafter"/>
</dbReference>
<keyword evidence="9" id="KW-1185">Reference proteome</keyword>
<dbReference type="STRING" id="1664694.A0A0N1HYA0"/>
<accession>A0A0N1HYA0</accession>
<dbReference type="PANTHER" id="PTHR13044">
    <property type="entry name" value="ACTIVATING TRANSCRIPTION FACTOR ATF 4/5"/>
    <property type="match status" value="1"/>
</dbReference>
<dbReference type="VEuPathDB" id="FungiDB:AB675_6978"/>
<feature type="domain" description="BZIP" evidence="7">
    <location>
        <begin position="140"/>
        <end position="199"/>
    </location>
</feature>
<proteinExistence type="predicted"/>
<keyword evidence="2" id="KW-0805">Transcription regulation</keyword>
<evidence type="ECO:0000256" key="5">
    <source>
        <dbReference type="ARBA" id="ARBA00023242"/>
    </source>
</evidence>
<protein>
    <submittedName>
        <fullName evidence="8">Regulatory protein cys-3</fullName>
    </submittedName>
</protein>
<comment type="subcellular location">
    <subcellularLocation>
        <location evidence="1">Nucleus</location>
    </subcellularLocation>
</comment>
<feature type="compositionally biased region" description="Polar residues" evidence="6">
    <location>
        <begin position="77"/>
        <end position="91"/>
    </location>
</feature>
<dbReference type="GO" id="GO:0005634">
    <property type="term" value="C:nucleus"/>
    <property type="evidence" value="ECO:0007669"/>
    <property type="project" value="UniProtKB-SubCell"/>
</dbReference>
<dbReference type="SUPFAM" id="SSF57959">
    <property type="entry name" value="Leucine zipper domain"/>
    <property type="match status" value="1"/>
</dbReference>
<dbReference type="Gene3D" id="1.20.5.170">
    <property type="match status" value="1"/>
</dbReference>
<dbReference type="InterPro" id="IPR046347">
    <property type="entry name" value="bZIP_sf"/>
</dbReference>
<dbReference type="AlphaFoldDB" id="A0A0N1HYA0"/>
<dbReference type="OrthoDB" id="1939598at2759"/>
<feature type="region of interest" description="Disordered" evidence="6">
    <location>
        <begin position="70"/>
        <end position="172"/>
    </location>
</feature>
<dbReference type="InterPro" id="IPR004827">
    <property type="entry name" value="bZIP"/>
</dbReference>
<name>A0A0N1HYA0_9EURO</name>
<gene>
    <name evidence="8" type="ORF">AB675_6978</name>
</gene>
<organism evidence="8 9">
    <name type="scientific">Cyphellophora attinorum</name>
    <dbReference type="NCBI Taxonomy" id="1664694"/>
    <lineage>
        <taxon>Eukaryota</taxon>
        <taxon>Fungi</taxon>
        <taxon>Dikarya</taxon>
        <taxon>Ascomycota</taxon>
        <taxon>Pezizomycotina</taxon>
        <taxon>Eurotiomycetes</taxon>
        <taxon>Chaetothyriomycetidae</taxon>
        <taxon>Chaetothyriales</taxon>
        <taxon>Cyphellophoraceae</taxon>
        <taxon>Cyphellophora</taxon>
    </lineage>
</organism>
<evidence type="ECO:0000256" key="3">
    <source>
        <dbReference type="ARBA" id="ARBA00023125"/>
    </source>
</evidence>
<evidence type="ECO:0000256" key="2">
    <source>
        <dbReference type="ARBA" id="ARBA00023015"/>
    </source>
</evidence>
<feature type="compositionally biased region" description="Basic and acidic residues" evidence="6">
    <location>
        <begin position="160"/>
        <end position="172"/>
    </location>
</feature>
<comment type="caution">
    <text evidence="8">The sequence shown here is derived from an EMBL/GenBank/DDBJ whole genome shotgun (WGS) entry which is preliminary data.</text>
</comment>
<evidence type="ECO:0000259" key="7">
    <source>
        <dbReference type="PROSITE" id="PS50217"/>
    </source>
</evidence>
<dbReference type="GeneID" id="28739187"/>
<feature type="region of interest" description="Disordered" evidence="6">
    <location>
        <begin position="218"/>
        <end position="240"/>
    </location>
</feature>
<feature type="compositionally biased region" description="Basic and acidic residues" evidence="6">
    <location>
        <begin position="218"/>
        <end position="233"/>
    </location>
</feature>
<dbReference type="RefSeq" id="XP_018003266.1">
    <property type="nucleotide sequence ID" value="XM_018147308.1"/>
</dbReference>
<dbReference type="PANTHER" id="PTHR13044:SF14">
    <property type="entry name" value="CRYPTOCEPHAL, ISOFORM A"/>
    <property type="match status" value="1"/>
</dbReference>
<evidence type="ECO:0000256" key="6">
    <source>
        <dbReference type="SAM" id="MobiDB-lite"/>
    </source>
</evidence>
<feature type="compositionally biased region" description="Basic and acidic residues" evidence="6">
    <location>
        <begin position="132"/>
        <end position="143"/>
    </location>
</feature>
<dbReference type="FunFam" id="1.20.5.170:FF:000075">
    <property type="entry name" value="BZIP transcription factor (MetR)"/>
    <property type="match status" value="1"/>
</dbReference>
<evidence type="ECO:0000256" key="4">
    <source>
        <dbReference type="ARBA" id="ARBA00023163"/>
    </source>
</evidence>
<keyword evidence="5" id="KW-0539">Nucleus</keyword>
<dbReference type="PROSITE" id="PS00036">
    <property type="entry name" value="BZIP_BASIC"/>
    <property type="match status" value="1"/>
</dbReference>
<keyword evidence="3" id="KW-0238">DNA-binding</keyword>
<evidence type="ECO:0000313" key="9">
    <source>
        <dbReference type="Proteomes" id="UP000038010"/>
    </source>
</evidence>
<evidence type="ECO:0000313" key="8">
    <source>
        <dbReference type="EMBL" id="KPI43303.1"/>
    </source>
</evidence>
<reference evidence="8 9" key="1">
    <citation type="submission" date="2015-06" db="EMBL/GenBank/DDBJ databases">
        <title>Draft genome of the ant-associated black yeast Phialophora attae CBS 131958.</title>
        <authorList>
            <person name="Moreno L.F."/>
            <person name="Stielow B.J."/>
            <person name="de Hoog S."/>
            <person name="Vicente V.A."/>
            <person name="Weiss V.A."/>
            <person name="de Vries M."/>
            <person name="Cruz L.M."/>
            <person name="Souza E.M."/>
        </authorList>
    </citation>
    <scope>NUCLEOTIDE SEQUENCE [LARGE SCALE GENOMIC DNA]</scope>
    <source>
        <strain evidence="8 9">CBS 131958</strain>
    </source>
</reference>
<dbReference type="GO" id="GO:0000977">
    <property type="term" value="F:RNA polymerase II transcription regulatory region sequence-specific DNA binding"/>
    <property type="evidence" value="ECO:0007669"/>
    <property type="project" value="TreeGrafter"/>
</dbReference>
<evidence type="ECO:0000256" key="1">
    <source>
        <dbReference type="ARBA" id="ARBA00004123"/>
    </source>
</evidence>
<keyword evidence="4" id="KW-0804">Transcription</keyword>
<dbReference type="PROSITE" id="PS50217">
    <property type="entry name" value="BZIP"/>
    <property type="match status" value="1"/>
</dbReference>
<dbReference type="CDD" id="cd14705">
    <property type="entry name" value="bZIP_Zip1"/>
    <property type="match status" value="1"/>
</dbReference>
<dbReference type="Proteomes" id="UP000038010">
    <property type="component" value="Unassembled WGS sequence"/>
</dbReference>